<gene>
    <name evidence="1" type="ORF">D3230_00770</name>
</gene>
<dbReference type="PIRSF" id="PIRSF032285">
    <property type="entry name" value="UCP032285"/>
    <property type="match status" value="1"/>
</dbReference>
<evidence type="ECO:0000313" key="1">
    <source>
        <dbReference type="EMBL" id="MBL3677840.1"/>
    </source>
</evidence>
<organism evidence="1 2">
    <name type="scientific">Leucobacter chromiireducens subsp. solipictus</name>
    <dbReference type="NCBI Taxonomy" id="398235"/>
    <lineage>
        <taxon>Bacteria</taxon>
        <taxon>Bacillati</taxon>
        <taxon>Actinomycetota</taxon>
        <taxon>Actinomycetes</taxon>
        <taxon>Micrococcales</taxon>
        <taxon>Microbacteriaceae</taxon>
        <taxon>Leucobacter</taxon>
    </lineage>
</organism>
<keyword evidence="2" id="KW-1185">Reference proteome</keyword>
<dbReference type="Gene3D" id="3.40.1350.140">
    <property type="entry name" value="MepB-like"/>
    <property type="match status" value="1"/>
</dbReference>
<sequence length="152" mass="16561">MNFSAFERFAALPGDPLGPPGVPEAEEQNSDYESGVVRLGDARWRIRTARITPTKPGAFVAVWRRNAAGTTEPFDAEDPTAGLLVYMVDGRHFGVFRFTTAHLVELGVTRSATHAGKRGFRVYPGWSVGLNRAAERARAAQAAAFLDLSDVR</sequence>
<reference evidence="1 2" key="1">
    <citation type="submission" date="2018-09" db="EMBL/GenBank/DDBJ databases">
        <title>Comparative genomics of Leucobacter spp.</title>
        <authorList>
            <person name="Reis A.C."/>
            <person name="Kolvenbach B.A."/>
            <person name="Corvini P.F.X."/>
            <person name="Nunes O.C."/>
        </authorList>
    </citation>
    <scope>NUCLEOTIDE SEQUENCE [LARGE SCALE GENOMIC DNA]</scope>
    <source>
        <strain evidence="1 2">TAN 31504</strain>
    </source>
</reference>
<comment type="caution">
    <text evidence="1">The sequence shown here is derived from an EMBL/GenBank/DDBJ whole genome shotgun (WGS) entry which is preliminary data.</text>
</comment>
<accession>A0ABS1SBG6</accession>
<dbReference type="RefSeq" id="WP_202343107.1">
    <property type="nucleotide sequence ID" value="NZ_BAAAPI010000016.1"/>
</dbReference>
<name>A0ABS1SBG6_9MICO</name>
<protein>
    <submittedName>
        <fullName evidence="1">Metallopeptidase</fullName>
    </submittedName>
</protein>
<evidence type="ECO:0000313" key="2">
    <source>
        <dbReference type="Proteomes" id="UP001645859"/>
    </source>
</evidence>
<dbReference type="Proteomes" id="UP001645859">
    <property type="component" value="Unassembled WGS sequence"/>
</dbReference>
<dbReference type="Pfam" id="PF08877">
    <property type="entry name" value="MepB-like"/>
    <property type="match status" value="1"/>
</dbReference>
<proteinExistence type="predicted"/>
<dbReference type="InterPro" id="IPR038231">
    <property type="entry name" value="MepB-like_sf"/>
</dbReference>
<dbReference type="InterPro" id="IPR011235">
    <property type="entry name" value="MepB-like"/>
</dbReference>
<dbReference type="EMBL" id="QYAC01000001">
    <property type="protein sequence ID" value="MBL3677840.1"/>
    <property type="molecule type" value="Genomic_DNA"/>
</dbReference>